<gene>
    <name evidence="1" type="ORF">IWW36_000321</name>
</gene>
<dbReference type="EMBL" id="JANBUW010000003">
    <property type="protein sequence ID" value="KAJ2852434.1"/>
    <property type="molecule type" value="Genomic_DNA"/>
</dbReference>
<dbReference type="GO" id="GO:0070390">
    <property type="term" value="C:transcription export complex 2"/>
    <property type="evidence" value="ECO:0007669"/>
    <property type="project" value="TreeGrafter"/>
</dbReference>
<evidence type="ECO:0000313" key="2">
    <source>
        <dbReference type="Proteomes" id="UP001139887"/>
    </source>
</evidence>
<evidence type="ECO:0008006" key="3">
    <source>
        <dbReference type="Google" id="ProtNLM"/>
    </source>
</evidence>
<proteinExistence type="predicted"/>
<dbReference type="GO" id="GO:0003690">
    <property type="term" value="F:double-stranded DNA binding"/>
    <property type="evidence" value="ECO:0007669"/>
    <property type="project" value="InterPro"/>
</dbReference>
<name>A0A9W8IBE6_9FUNG</name>
<organism evidence="1 2">
    <name type="scientific">Coemansia brasiliensis</name>
    <dbReference type="NCBI Taxonomy" id="2650707"/>
    <lineage>
        <taxon>Eukaryota</taxon>
        <taxon>Fungi</taxon>
        <taxon>Fungi incertae sedis</taxon>
        <taxon>Zoopagomycota</taxon>
        <taxon>Kickxellomycotina</taxon>
        <taxon>Kickxellomycetes</taxon>
        <taxon>Kickxellales</taxon>
        <taxon>Kickxellaceae</taxon>
        <taxon>Coemansia</taxon>
    </lineage>
</organism>
<dbReference type="GO" id="GO:0003723">
    <property type="term" value="F:RNA binding"/>
    <property type="evidence" value="ECO:0007669"/>
    <property type="project" value="InterPro"/>
</dbReference>
<evidence type="ECO:0000313" key="1">
    <source>
        <dbReference type="EMBL" id="KAJ2852434.1"/>
    </source>
</evidence>
<comment type="caution">
    <text evidence="1">The sequence shown here is derived from an EMBL/GenBank/DDBJ whole genome shotgun (WGS) entry which is preliminary data.</text>
</comment>
<dbReference type="GO" id="GO:0000973">
    <property type="term" value="P:post-transcriptional tethering of RNA polymerase II gene DNA at nuclear periphery"/>
    <property type="evidence" value="ECO:0007669"/>
    <property type="project" value="TreeGrafter"/>
</dbReference>
<dbReference type="PANTHER" id="PTHR12732">
    <property type="entry name" value="UNCHARACTERIZED PROTEASOME COMPONENT REGION PCI-CONTAINING"/>
    <property type="match status" value="1"/>
</dbReference>
<dbReference type="GO" id="GO:0016973">
    <property type="term" value="P:poly(A)+ mRNA export from nucleus"/>
    <property type="evidence" value="ECO:0007669"/>
    <property type="project" value="TreeGrafter"/>
</dbReference>
<reference evidence="1" key="1">
    <citation type="submission" date="2022-07" db="EMBL/GenBank/DDBJ databases">
        <title>Phylogenomic reconstructions and comparative analyses of Kickxellomycotina fungi.</title>
        <authorList>
            <person name="Reynolds N.K."/>
            <person name="Stajich J.E."/>
            <person name="Barry K."/>
            <person name="Grigoriev I.V."/>
            <person name="Crous P."/>
            <person name="Smith M.E."/>
        </authorList>
    </citation>
    <scope>NUCLEOTIDE SEQUENCE</scope>
    <source>
        <strain evidence="1">NRRL 1566</strain>
    </source>
</reference>
<dbReference type="PANTHER" id="PTHR12732:SF8">
    <property type="entry name" value="NUCLEAR MRNA EXPORT PROTEIN THP1"/>
    <property type="match status" value="1"/>
</dbReference>
<dbReference type="SMART" id="SM00753">
    <property type="entry name" value="PAM"/>
    <property type="match status" value="1"/>
</dbReference>
<dbReference type="InterPro" id="IPR045114">
    <property type="entry name" value="Csn12-like"/>
</dbReference>
<dbReference type="Proteomes" id="UP001139887">
    <property type="component" value="Unassembled WGS sequence"/>
</dbReference>
<dbReference type="AlphaFoldDB" id="A0A9W8IBE6"/>
<keyword evidence="2" id="KW-1185">Reference proteome</keyword>
<accession>A0A9W8IBE6</accession>
<dbReference type="OrthoDB" id="5404651at2759"/>
<dbReference type="GO" id="GO:0006368">
    <property type="term" value="P:transcription elongation by RNA polymerase II"/>
    <property type="evidence" value="ECO:0007669"/>
    <property type="project" value="TreeGrafter"/>
</dbReference>
<protein>
    <recommendedName>
        <fullName evidence="3">PCI domain-containing protein</fullName>
    </recommendedName>
</protein>
<sequence length="385" mass="43338">MGDNATLEAFVKSVSDAFTYKDSLALSKLFVFNDQALSILGSRIRISDDLDSYVSYISDNIHLQITLAYLNYARDRQSVACEEAHRQLCRLAELFTSLLTNAQGPWLIPTIRSVAVALCLSAQQVSKETDDASAFTQSATRLLQLLIVILSDSTTPIASSKRVGALVVAGLLLRISLRTNAAPGAYAGKALEAKSLVNSPGFPQRDRISYSYWLGRYYLVCYYIDAARKQLEYAFSKCPSWHYHNKRAILRHLVAANMLRGQLPSVELLEKYDMEPVYYDLVACFKQGNLHLFQQKLVDNMEFFRSQGNFLLLLERTKLLIYRNALRKVALLNANAERANVLQYRDVLKAFQLTSQNFEMDVLEMESILASLISQKMVLGSIILG</sequence>